<reference evidence="1 2" key="1">
    <citation type="submission" date="2017-11" db="EMBL/GenBank/DDBJ databases">
        <title>Animal gut microbial communities from fecal samples from Wisconsin, USA.</title>
        <authorList>
            <person name="Neumann A."/>
        </authorList>
    </citation>
    <scope>NUCLEOTIDE SEQUENCE [LARGE SCALE GENOMIC DNA]</scope>
    <source>
        <strain evidence="1 2">UWS3</strain>
    </source>
</reference>
<protein>
    <submittedName>
        <fullName evidence="1">Acetyltransferase (GNAT) family protein</fullName>
    </submittedName>
</protein>
<dbReference type="OrthoDB" id="9808687at2"/>
<dbReference type="EMBL" id="PGEX01000001">
    <property type="protein sequence ID" value="PJJ41991.1"/>
    <property type="molecule type" value="Genomic_DNA"/>
</dbReference>
<dbReference type="GO" id="GO:0016740">
    <property type="term" value="F:transferase activity"/>
    <property type="evidence" value="ECO:0007669"/>
    <property type="project" value="UniProtKB-KW"/>
</dbReference>
<evidence type="ECO:0000313" key="1">
    <source>
        <dbReference type="EMBL" id="PJJ41991.1"/>
    </source>
</evidence>
<dbReference type="Gene3D" id="3.40.630.30">
    <property type="match status" value="1"/>
</dbReference>
<dbReference type="Proteomes" id="UP000231134">
    <property type="component" value="Unassembled WGS sequence"/>
</dbReference>
<proteinExistence type="predicted"/>
<dbReference type="InterPro" id="IPR016181">
    <property type="entry name" value="Acyl_CoA_acyltransferase"/>
</dbReference>
<dbReference type="SUPFAM" id="SSF55729">
    <property type="entry name" value="Acyl-CoA N-acyltransferases (Nat)"/>
    <property type="match status" value="1"/>
</dbReference>
<name>A0A2M9A8D5_9BACT</name>
<keyword evidence="2" id="KW-1185">Reference proteome</keyword>
<dbReference type="AlphaFoldDB" id="A0A2M9A8D5"/>
<evidence type="ECO:0000313" key="2">
    <source>
        <dbReference type="Proteomes" id="UP000231134"/>
    </source>
</evidence>
<comment type="caution">
    <text evidence="1">The sequence shown here is derived from an EMBL/GenBank/DDBJ whole genome shotgun (WGS) entry which is preliminary data.</text>
</comment>
<organism evidence="1 2">
    <name type="scientific">Hallerella succinigenes</name>
    <dbReference type="NCBI Taxonomy" id="1896222"/>
    <lineage>
        <taxon>Bacteria</taxon>
        <taxon>Pseudomonadati</taxon>
        <taxon>Fibrobacterota</taxon>
        <taxon>Fibrobacteria</taxon>
        <taxon>Fibrobacterales</taxon>
        <taxon>Fibrobacteraceae</taxon>
        <taxon>Hallerella</taxon>
    </lineage>
</organism>
<keyword evidence="1" id="KW-0808">Transferase</keyword>
<dbReference type="RefSeq" id="WP_100425887.1">
    <property type="nucleotide sequence ID" value="NZ_PGEX01000001.1"/>
</dbReference>
<sequence>MAEITVRRYTAADAKKWNDFIAKKSRNGNFLFDRNYMDYHADRFPDCSFLFYKKNDICAVIPGTLDADGVFSSHAGLTFGGFVVGASVKTMDVKCLFDLLDAELQKLGAKKVIYKALPWIYAERPSQEDLYWLFRKNARIRARLISSTIEPKVTQPSSKKKYYLNKGNRLGLLFAESKDFSGFWDLLDSCLQEGHGAHPVHSKAELELLSSRFPKNIKLYTVTLNGELLSGSVVYISSQVAHAQYLASSAKGRSLNAMDFLMMNETNAFPEVRWLDWGTSNEEQGRVLNEGLVHQKEICAARGVAYDIYEYDL</sequence>
<accession>A0A2M9A8D5</accession>
<gene>
    <name evidence="1" type="ORF">BGX16_2005</name>
</gene>